<protein>
    <submittedName>
        <fullName evidence="2">Helix-hairpin-helix domain-containing protein</fullName>
    </submittedName>
</protein>
<evidence type="ECO:0000256" key="1">
    <source>
        <dbReference type="SAM" id="SignalP"/>
    </source>
</evidence>
<sequence>MKVFVIISLFLVIPYVSSAQERDSLSTEVQQDLEQALEGFDPEDAEANSEQLIQFLQELSANPVNVNTAGLHSLRQVPGLNLKTARAIIRYREERKPFETPDELVEVSGIGRVTYDKIRPYITIGKGLQLGKILYTDPRYWTSNGQFQSFSRYQRDLQPARGYLDSPEGGGYLGNAVKYYQRMGYRSNHLSINLTQEKDAGEILESPVRFDHQSWHLALEGNGKLRTLALGDYSLSFGQGLVLWNGGVFGKGGDVTGAANRSGRGIKPYTSAQESNYFRGAAATVGGRLQLTGFYSVRRLTASEISSDTIRFPTSSGYHRTARQYERRGNVRQMLYGGRLQMEFPIGIIGTTGYRTFFNRYITASQQPYARYDFRGTSISVFGIDYTLLVGPAIIFGEAARSENGGMGLVAGLESPVGEQTDMALAYRNYKKEFQSIQGSGFGESSGAPKNEEGVYLGLQHAIGENITLSGYMDQFRFPGPRFGTHQSTKGFEWLGRAEVKLTADWEVYLQWRSETKEGEYETPDELGRTQRALGNGQRSSIRANIEYQVNKNIRLRTRGELVQNREPGASLESGILLYQDVRLQLRNNLRLDTRLTVFDTESFATRVYQFENDLLYVFGSQVLFDQGQRMYLLLNYEPFSYLELWAKFGITKYEDKQVIGSGLNEIQGDTRSEIGIQARIKF</sequence>
<gene>
    <name evidence="2" type="ORF">LQ318_06860</name>
</gene>
<dbReference type="PANTHER" id="PTHR21180">
    <property type="entry name" value="ENDONUCLEASE/EXONUCLEASE/PHOSPHATASE FAMILY DOMAIN-CONTAINING PROTEIN 1"/>
    <property type="match status" value="1"/>
</dbReference>
<proteinExistence type="predicted"/>
<feature type="chain" id="PRO_5046075172" evidence="1">
    <location>
        <begin position="20"/>
        <end position="683"/>
    </location>
</feature>
<dbReference type="Proteomes" id="UP001207337">
    <property type="component" value="Unassembled WGS sequence"/>
</dbReference>
<reference evidence="2 3" key="1">
    <citation type="submission" date="2021-11" db="EMBL/GenBank/DDBJ databases">
        <title>Aliifidinibius sp. nov., a new bacterium isolated from saline soil.</title>
        <authorList>
            <person name="Galisteo C."/>
            <person name="De La Haba R."/>
            <person name="Sanchez-Porro C."/>
            <person name="Ventosa A."/>
        </authorList>
    </citation>
    <scope>NUCLEOTIDE SEQUENCE [LARGE SCALE GENOMIC DNA]</scope>
    <source>
        <strain evidence="2 3">KACC 190600</strain>
    </source>
</reference>
<name>A0ABT3PXN3_9BACT</name>
<evidence type="ECO:0000313" key="3">
    <source>
        <dbReference type="Proteomes" id="UP001207337"/>
    </source>
</evidence>
<dbReference type="Gene3D" id="1.10.150.320">
    <property type="entry name" value="Photosystem II 12 kDa extrinsic protein"/>
    <property type="match status" value="1"/>
</dbReference>
<dbReference type="RefSeq" id="WP_265788712.1">
    <property type="nucleotide sequence ID" value="NZ_BAABRS010000001.1"/>
</dbReference>
<comment type="caution">
    <text evidence="2">The sequence shown here is derived from an EMBL/GenBank/DDBJ whole genome shotgun (WGS) entry which is preliminary data.</text>
</comment>
<evidence type="ECO:0000313" key="2">
    <source>
        <dbReference type="EMBL" id="MCW9712619.1"/>
    </source>
</evidence>
<dbReference type="InterPro" id="IPR010994">
    <property type="entry name" value="RuvA_2-like"/>
</dbReference>
<dbReference type="EMBL" id="JAJNDC010000001">
    <property type="protein sequence ID" value="MCW9712619.1"/>
    <property type="molecule type" value="Genomic_DNA"/>
</dbReference>
<dbReference type="SUPFAM" id="SSF47781">
    <property type="entry name" value="RuvA domain 2-like"/>
    <property type="match status" value="1"/>
</dbReference>
<keyword evidence="1" id="KW-0732">Signal</keyword>
<dbReference type="PANTHER" id="PTHR21180:SF32">
    <property type="entry name" value="ENDONUCLEASE_EXONUCLEASE_PHOSPHATASE FAMILY DOMAIN-CONTAINING PROTEIN 1"/>
    <property type="match status" value="1"/>
</dbReference>
<keyword evidence="3" id="KW-1185">Reference proteome</keyword>
<accession>A0ABT3PXN3</accession>
<feature type="signal peptide" evidence="1">
    <location>
        <begin position="1"/>
        <end position="19"/>
    </location>
</feature>
<dbReference type="InterPro" id="IPR051675">
    <property type="entry name" value="Endo/Exo/Phosphatase_dom_1"/>
</dbReference>
<dbReference type="Pfam" id="PF12836">
    <property type="entry name" value="HHH_3"/>
    <property type="match status" value="1"/>
</dbReference>
<organism evidence="2 3">
    <name type="scientific">Fodinibius salicampi</name>
    <dbReference type="NCBI Taxonomy" id="1920655"/>
    <lineage>
        <taxon>Bacteria</taxon>
        <taxon>Pseudomonadati</taxon>
        <taxon>Balneolota</taxon>
        <taxon>Balneolia</taxon>
        <taxon>Balneolales</taxon>
        <taxon>Balneolaceae</taxon>
        <taxon>Fodinibius</taxon>
    </lineage>
</organism>